<name>B0D824_LACBS</name>
<dbReference type="KEGG" id="lbc:LACBIDRAFT_326326"/>
<evidence type="ECO:0000313" key="1">
    <source>
        <dbReference type="EMBL" id="EDR09505.1"/>
    </source>
</evidence>
<organism evidence="2">
    <name type="scientific">Laccaria bicolor (strain S238N-H82 / ATCC MYA-4686)</name>
    <name type="common">Bicoloured deceiver</name>
    <name type="synonym">Laccaria laccata var. bicolor</name>
    <dbReference type="NCBI Taxonomy" id="486041"/>
    <lineage>
        <taxon>Eukaryota</taxon>
        <taxon>Fungi</taxon>
        <taxon>Dikarya</taxon>
        <taxon>Basidiomycota</taxon>
        <taxon>Agaricomycotina</taxon>
        <taxon>Agaricomycetes</taxon>
        <taxon>Agaricomycetidae</taxon>
        <taxon>Agaricales</taxon>
        <taxon>Agaricineae</taxon>
        <taxon>Hydnangiaceae</taxon>
        <taxon>Laccaria</taxon>
    </lineage>
</organism>
<dbReference type="OrthoDB" id="3054371at2759"/>
<dbReference type="InParanoid" id="B0D824"/>
<gene>
    <name evidence="1" type="ORF">LACBIDRAFT_326326</name>
</gene>
<proteinExistence type="predicted"/>
<dbReference type="AlphaFoldDB" id="B0D824"/>
<dbReference type="EMBL" id="DS547099">
    <property type="protein sequence ID" value="EDR09505.1"/>
    <property type="molecule type" value="Genomic_DNA"/>
</dbReference>
<dbReference type="GeneID" id="6075378"/>
<evidence type="ECO:0000313" key="2">
    <source>
        <dbReference type="Proteomes" id="UP000001194"/>
    </source>
</evidence>
<keyword evidence="2" id="KW-1185">Reference proteome</keyword>
<dbReference type="Proteomes" id="UP000001194">
    <property type="component" value="Unassembled WGS sequence"/>
</dbReference>
<protein>
    <submittedName>
        <fullName evidence="1">Predicted protein</fullName>
    </submittedName>
</protein>
<sequence length="230" mass="25874">MSTTSVYNERDFEAKTTKQLAQFYILGQTALHIFQSRFDPETLQNHNARLPHYTMAEQTWHQHPEVNPVDYPVSLTSQAVAGFYKKCTDLLEKAGEESTAIHYDLPDFALPGSSSNGAQFIHTITADHDRGMSSRIARAAAKLAEETLKASQMQTAITQDANRKVCLGDRLRFRDNNGIIHTVYIKDKGSTQLRGQFYIVTTILDREADDGNKDWEVSAEEMADWVLAAC</sequence>
<reference evidence="1 2" key="1">
    <citation type="journal article" date="2008" name="Nature">
        <title>The genome of Laccaria bicolor provides insights into mycorrhizal symbiosis.</title>
        <authorList>
            <person name="Martin F."/>
            <person name="Aerts A."/>
            <person name="Ahren D."/>
            <person name="Brun A."/>
            <person name="Danchin E.G.J."/>
            <person name="Duchaussoy F."/>
            <person name="Gibon J."/>
            <person name="Kohler A."/>
            <person name="Lindquist E."/>
            <person name="Pereda V."/>
            <person name="Salamov A."/>
            <person name="Shapiro H.J."/>
            <person name="Wuyts J."/>
            <person name="Blaudez D."/>
            <person name="Buee M."/>
            <person name="Brokstein P."/>
            <person name="Canbaeck B."/>
            <person name="Cohen D."/>
            <person name="Courty P.E."/>
            <person name="Coutinho P.M."/>
            <person name="Delaruelle C."/>
            <person name="Detter J.C."/>
            <person name="Deveau A."/>
            <person name="DiFazio S."/>
            <person name="Duplessis S."/>
            <person name="Fraissinet-Tachet L."/>
            <person name="Lucic E."/>
            <person name="Frey-Klett P."/>
            <person name="Fourrey C."/>
            <person name="Feussner I."/>
            <person name="Gay G."/>
            <person name="Grimwood J."/>
            <person name="Hoegger P.J."/>
            <person name="Jain P."/>
            <person name="Kilaru S."/>
            <person name="Labbe J."/>
            <person name="Lin Y.C."/>
            <person name="Legue V."/>
            <person name="Le Tacon F."/>
            <person name="Marmeisse R."/>
            <person name="Melayah D."/>
            <person name="Montanini B."/>
            <person name="Muratet M."/>
            <person name="Nehls U."/>
            <person name="Niculita-Hirzel H."/>
            <person name="Oudot-Le Secq M.P."/>
            <person name="Peter M."/>
            <person name="Quesneville H."/>
            <person name="Rajashekar B."/>
            <person name="Reich M."/>
            <person name="Rouhier N."/>
            <person name="Schmutz J."/>
            <person name="Yin T."/>
            <person name="Chalot M."/>
            <person name="Henrissat B."/>
            <person name="Kuees U."/>
            <person name="Lucas S."/>
            <person name="Van de Peer Y."/>
            <person name="Podila G.K."/>
            <person name="Polle A."/>
            <person name="Pukkila P.J."/>
            <person name="Richardson P.M."/>
            <person name="Rouze P."/>
            <person name="Sanders I.R."/>
            <person name="Stajich J.E."/>
            <person name="Tunlid A."/>
            <person name="Tuskan G."/>
            <person name="Grigoriev I.V."/>
        </authorList>
    </citation>
    <scope>NUCLEOTIDE SEQUENCE [LARGE SCALE GENOMIC DNA]</scope>
    <source>
        <strain evidence="2">S238N-H82 / ATCC MYA-4686</strain>
    </source>
</reference>
<dbReference type="HOGENOM" id="CLU_1204956_0_0_1"/>
<dbReference type="RefSeq" id="XP_001879854.1">
    <property type="nucleotide sequence ID" value="XM_001879819.1"/>
</dbReference>
<accession>B0D824</accession>